<dbReference type="InterPro" id="IPR039910">
    <property type="entry name" value="D15-like"/>
</dbReference>
<dbReference type="Pfam" id="PF01103">
    <property type="entry name" value="Omp85"/>
    <property type="match status" value="1"/>
</dbReference>
<gene>
    <name evidence="8" type="ORF">GCM10007877_00270</name>
</gene>
<sequence length="553" mass="61947">MAIAEESCRLTTRLEHSLEDSFDRRIRNATKALGYYHAKWEAAFVHNDDENGKKKKKRKYCWTLELDFEPGEPTTYSAVEISITGEGKDDNALHKIASQPPMTIGEVVHHGQYESFKSQLQNRALQRGYADAEFTEQQLSINIDTHEATATLVFNVGQRYRFGPISFEQTQANGKPILDEDYLQRFLTFQPGEEFDIKPLGQFQQSLIDSRYFGEVDVQQLPPDKDRGEIPIQVVLTPGKRYTTSLGVGYQNQPDPSPRTSVKFDNRRVNRRGHRFSTMAEAALNSATVDMDYRIPLENPNVDELKFFAGWEQEESDTNENETWSTGAALTKRLPSEWLRTYDLTYLVETSSVEGEDELSTTLLLPGIAYTKSYANDYLYPTWGWRLSARARAGAEGAGSDITLSQVRAGGKQIIGFLGGRFIGRVDLGTTIVDDIERVPASLRFFAGGDNSVRGYDYESLGPKDEEGNVVGGKHMITASLEYDHLITDTFGFAVFTDAGNAFDNDEFEWKQGAGVGLRWLSPVGPVRFDIGVPVNDDDADAFQIHLSLGADL</sequence>
<accession>A0AA37T305</accession>
<evidence type="ECO:0000313" key="8">
    <source>
        <dbReference type="EMBL" id="GLS24316.1"/>
    </source>
</evidence>
<evidence type="ECO:0000256" key="6">
    <source>
        <dbReference type="ARBA" id="ARBA00023237"/>
    </source>
</evidence>
<dbReference type="Gene3D" id="2.40.160.50">
    <property type="entry name" value="membrane protein fhac: a member of the omp85/tpsb transporter family"/>
    <property type="match status" value="1"/>
</dbReference>
<keyword evidence="2" id="KW-1134">Transmembrane beta strand</keyword>
<dbReference type="PANTHER" id="PTHR12815:SF47">
    <property type="entry name" value="TRANSLOCATION AND ASSEMBLY MODULE SUBUNIT TAMA"/>
    <property type="match status" value="1"/>
</dbReference>
<keyword evidence="6" id="KW-0998">Cell outer membrane</keyword>
<evidence type="ECO:0000256" key="4">
    <source>
        <dbReference type="ARBA" id="ARBA00022729"/>
    </source>
</evidence>
<evidence type="ECO:0000256" key="5">
    <source>
        <dbReference type="ARBA" id="ARBA00023136"/>
    </source>
</evidence>
<evidence type="ECO:0000256" key="3">
    <source>
        <dbReference type="ARBA" id="ARBA00022692"/>
    </source>
</evidence>
<dbReference type="GO" id="GO:0009306">
    <property type="term" value="P:protein secretion"/>
    <property type="evidence" value="ECO:0007669"/>
    <property type="project" value="TreeGrafter"/>
</dbReference>
<keyword evidence="4" id="KW-0732">Signal</keyword>
<feature type="domain" description="Bacterial surface antigen (D15)" evidence="7">
    <location>
        <begin position="239"/>
        <end position="550"/>
    </location>
</feature>
<evidence type="ECO:0000256" key="2">
    <source>
        <dbReference type="ARBA" id="ARBA00022452"/>
    </source>
</evidence>
<protein>
    <submittedName>
        <fullName evidence="8">Outer membrane protein assembly factor</fullName>
    </submittedName>
</protein>
<proteinExistence type="predicted"/>
<dbReference type="PANTHER" id="PTHR12815">
    <property type="entry name" value="SORTING AND ASSEMBLY MACHINERY SAMM50 PROTEIN FAMILY MEMBER"/>
    <property type="match status" value="1"/>
</dbReference>
<dbReference type="GO" id="GO:0097347">
    <property type="term" value="C:TAM protein secretion complex"/>
    <property type="evidence" value="ECO:0007669"/>
    <property type="project" value="TreeGrafter"/>
</dbReference>
<keyword evidence="9" id="KW-1185">Reference proteome</keyword>
<dbReference type="InterPro" id="IPR000184">
    <property type="entry name" value="Bac_surfAg_D15"/>
</dbReference>
<reference evidence="8 9" key="1">
    <citation type="journal article" date="2014" name="Int. J. Syst. Evol. Microbiol.">
        <title>Complete genome sequence of Corynebacterium casei LMG S-19264T (=DSM 44701T), isolated from a smear-ripened cheese.</title>
        <authorList>
            <consortium name="US DOE Joint Genome Institute (JGI-PGF)"/>
            <person name="Walter F."/>
            <person name="Albersmeier A."/>
            <person name="Kalinowski J."/>
            <person name="Ruckert C."/>
        </authorList>
    </citation>
    <scope>NUCLEOTIDE SEQUENCE [LARGE SCALE GENOMIC DNA]</scope>
    <source>
        <strain evidence="8 9">NBRC 110095</strain>
    </source>
</reference>
<comment type="subcellular location">
    <subcellularLocation>
        <location evidence="1">Membrane</location>
    </subcellularLocation>
</comment>
<dbReference type="Gene3D" id="3.10.20.310">
    <property type="entry name" value="membrane protein fhac"/>
    <property type="match status" value="2"/>
</dbReference>
<dbReference type="AlphaFoldDB" id="A0AA37T305"/>
<evidence type="ECO:0000313" key="9">
    <source>
        <dbReference type="Proteomes" id="UP001156870"/>
    </source>
</evidence>
<comment type="caution">
    <text evidence="8">The sequence shown here is derived from an EMBL/GenBank/DDBJ whole genome shotgun (WGS) entry which is preliminary data.</text>
</comment>
<keyword evidence="3" id="KW-0812">Transmembrane</keyword>
<dbReference type="EMBL" id="BSPD01000001">
    <property type="protein sequence ID" value="GLS24316.1"/>
    <property type="molecule type" value="Genomic_DNA"/>
</dbReference>
<evidence type="ECO:0000259" key="7">
    <source>
        <dbReference type="Pfam" id="PF01103"/>
    </source>
</evidence>
<dbReference type="GO" id="GO:0009279">
    <property type="term" value="C:cell outer membrane"/>
    <property type="evidence" value="ECO:0007669"/>
    <property type="project" value="TreeGrafter"/>
</dbReference>
<evidence type="ECO:0000256" key="1">
    <source>
        <dbReference type="ARBA" id="ARBA00004370"/>
    </source>
</evidence>
<keyword evidence="5" id="KW-0472">Membrane</keyword>
<organism evidence="8 9">
    <name type="scientific">Marinibactrum halimedae</name>
    <dbReference type="NCBI Taxonomy" id="1444977"/>
    <lineage>
        <taxon>Bacteria</taxon>
        <taxon>Pseudomonadati</taxon>
        <taxon>Pseudomonadota</taxon>
        <taxon>Gammaproteobacteria</taxon>
        <taxon>Cellvibrionales</taxon>
        <taxon>Cellvibrionaceae</taxon>
        <taxon>Marinibactrum</taxon>
    </lineage>
</organism>
<name>A0AA37T305_9GAMM</name>
<dbReference type="Proteomes" id="UP001156870">
    <property type="component" value="Unassembled WGS sequence"/>
</dbReference>